<sequence length="341" mass="37730">MEEAGNVALVWVDQSGEAASSSAEWKESWEVEFSRFFNFPSVSSDALASHSLKPITKYRTRGGTWVTASSQARLQLEEHFISNLSISWPQVSCASECPTRGSRVIFFSYICSSGQTHKFAIRFNASSLLQDFLYNIEKICNDKKVAGTLLCEEPTTSDQIGSNRLQHRSSEESGFSKPSSPYTPELPVLSITDGESRCSLQPLFVDDIEAFLGVPPSFTELLTECSTQIAVSVDDFLTSLEQLMLAGEADLKCQIEKCLADASFRGRPGGVVVMINLCPSQSTLLRRTHGAERRWAVWLGENVRARAASPWESHALTRNPPSTLPNPPKTIIELPLGFRWV</sequence>
<organism evidence="3 4">
    <name type="scientific">Spirodela intermedia</name>
    <name type="common">Intermediate duckweed</name>
    <dbReference type="NCBI Taxonomy" id="51605"/>
    <lineage>
        <taxon>Eukaryota</taxon>
        <taxon>Viridiplantae</taxon>
        <taxon>Streptophyta</taxon>
        <taxon>Embryophyta</taxon>
        <taxon>Tracheophyta</taxon>
        <taxon>Spermatophyta</taxon>
        <taxon>Magnoliopsida</taxon>
        <taxon>Liliopsida</taxon>
        <taxon>Araceae</taxon>
        <taxon>Lemnoideae</taxon>
        <taxon>Spirodela</taxon>
    </lineage>
</organism>
<keyword evidence="4" id="KW-1185">Reference proteome</keyword>
<dbReference type="EMBL" id="LR746278">
    <property type="protein sequence ID" value="CAA7408562.1"/>
    <property type="molecule type" value="Genomic_DNA"/>
</dbReference>
<feature type="domain" description="Poor homologous synapsis 1 PH" evidence="2">
    <location>
        <begin position="76"/>
        <end position="145"/>
    </location>
</feature>
<dbReference type="Pfam" id="PF25349">
    <property type="entry name" value="PH_PHS1"/>
    <property type="match status" value="1"/>
</dbReference>
<dbReference type="OrthoDB" id="1864854at2759"/>
<evidence type="ECO:0000259" key="2">
    <source>
        <dbReference type="Pfam" id="PF25349"/>
    </source>
</evidence>
<feature type="region of interest" description="Disordered" evidence="1">
    <location>
        <begin position="156"/>
        <end position="182"/>
    </location>
</feature>
<evidence type="ECO:0000256" key="1">
    <source>
        <dbReference type="SAM" id="MobiDB-lite"/>
    </source>
</evidence>
<reference evidence="3" key="1">
    <citation type="submission" date="2020-02" db="EMBL/GenBank/DDBJ databases">
        <authorList>
            <person name="Scholz U."/>
            <person name="Mascher M."/>
            <person name="Fiebig A."/>
        </authorList>
    </citation>
    <scope>NUCLEOTIDE SEQUENCE</scope>
</reference>
<dbReference type="AlphaFoldDB" id="A0A7I8LFH1"/>
<accession>A0A7I8LFH1</accession>
<dbReference type="Proteomes" id="UP000663760">
    <property type="component" value="Chromosome 15"/>
</dbReference>
<dbReference type="InterPro" id="IPR057619">
    <property type="entry name" value="PH_PHS1"/>
</dbReference>
<proteinExistence type="predicted"/>
<evidence type="ECO:0000313" key="4">
    <source>
        <dbReference type="Proteomes" id="UP000663760"/>
    </source>
</evidence>
<evidence type="ECO:0000313" key="3">
    <source>
        <dbReference type="EMBL" id="CAA7408562.1"/>
    </source>
</evidence>
<name>A0A7I8LFH1_SPIIN</name>
<protein>
    <recommendedName>
        <fullName evidence="2">Poor homologous synapsis 1 PH domain-containing protein</fullName>
    </recommendedName>
</protein>
<gene>
    <name evidence="3" type="ORF">SI8410_15019240</name>
</gene>